<evidence type="ECO:0000313" key="3">
    <source>
        <dbReference type="Proteomes" id="UP000094795"/>
    </source>
</evidence>
<evidence type="ECO:0000256" key="1">
    <source>
        <dbReference type="ARBA" id="ARBA00022801"/>
    </source>
</evidence>
<keyword evidence="3" id="KW-1185">Reference proteome</keyword>
<dbReference type="SUPFAM" id="SSF53474">
    <property type="entry name" value="alpha/beta-Hydrolases"/>
    <property type="match status" value="1"/>
</dbReference>
<accession>A0A1C1Z0M1</accession>
<gene>
    <name evidence="2" type="ORF">AWJ14_09040</name>
</gene>
<dbReference type="STRING" id="1480615.AWJ14_09040"/>
<dbReference type="Gene3D" id="3.40.50.1820">
    <property type="entry name" value="alpha/beta hydrolase"/>
    <property type="match status" value="1"/>
</dbReference>
<dbReference type="OrthoDB" id="9771666at2"/>
<protein>
    <submittedName>
        <fullName evidence="2">Esterase</fullName>
    </submittedName>
</protein>
<dbReference type="Proteomes" id="UP000094795">
    <property type="component" value="Unassembled WGS sequence"/>
</dbReference>
<dbReference type="GO" id="GO:0016787">
    <property type="term" value="F:hydrolase activity"/>
    <property type="evidence" value="ECO:0007669"/>
    <property type="project" value="UniProtKB-KW"/>
</dbReference>
<sequence length="281" mass="30235">MTDYPISDYDDAYANGAHIEGAADYPPQWSRQAEAFRDALAAAGRARLDLAYGPAERNRLDLFLPESAPKGLAVFVHGGYWRAFSKSEWSHLAAGPLAHGYAVAMPSYTLCPDNRIAGIGREVAAAIGFAANEVAGPIRLTGHSAGGQLVTRMISGPALLSDAVTARIAGVTSISGVHDLRPIMLTAMNDTLKIDDAEAQAESPVLLEPRAPIPVMAWVGAAERPEFVRQNRALYEMWRGFSTPVRMHEDQGRHHFNVIDGLADPNHPLCRAFLGLDQAAG</sequence>
<dbReference type="AlphaFoldDB" id="A0A1C1Z0M1"/>
<dbReference type="PANTHER" id="PTHR48081:SF33">
    <property type="entry name" value="KYNURENINE FORMAMIDASE"/>
    <property type="match status" value="1"/>
</dbReference>
<dbReference type="InterPro" id="IPR050300">
    <property type="entry name" value="GDXG_lipolytic_enzyme"/>
</dbReference>
<keyword evidence="1" id="KW-0378">Hydrolase</keyword>
<organism evidence="2 3">
    <name type="scientific">Hoeflea olei</name>
    <dbReference type="NCBI Taxonomy" id="1480615"/>
    <lineage>
        <taxon>Bacteria</taxon>
        <taxon>Pseudomonadati</taxon>
        <taxon>Pseudomonadota</taxon>
        <taxon>Alphaproteobacteria</taxon>
        <taxon>Hyphomicrobiales</taxon>
        <taxon>Rhizobiaceae</taxon>
        <taxon>Hoeflea</taxon>
    </lineage>
</organism>
<name>A0A1C1Z0M1_9HYPH</name>
<proteinExistence type="predicted"/>
<dbReference type="InterPro" id="IPR029058">
    <property type="entry name" value="AB_hydrolase_fold"/>
</dbReference>
<reference evidence="2 3" key="1">
    <citation type="submission" date="2015-12" db="EMBL/GenBank/DDBJ databases">
        <authorList>
            <person name="Shamseldin A."/>
            <person name="Moawad H."/>
            <person name="Abd El-Rahim W.M."/>
            <person name="Sadowsky M.J."/>
        </authorList>
    </citation>
    <scope>NUCLEOTIDE SEQUENCE [LARGE SCALE GENOMIC DNA]</scope>
    <source>
        <strain evidence="2 3">JC234</strain>
    </source>
</reference>
<comment type="caution">
    <text evidence="2">The sequence shown here is derived from an EMBL/GenBank/DDBJ whole genome shotgun (WGS) entry which is preliminary data.</text>
</comment>
<dbReference type="EMBL" id="LQZT01000001">
    <property type="protein sequence ID" value="OCW59196.1"/>
    <property type="molecule type" value="Genomic_DNA"/>
</dbReference>
<evidence type="ECO:0000313" key="2">
    <source>
        <dbReference type="EMBL" id="OCW59196.1"/>
    </source>
</evidence>
<dbReference type="RefSeq" id="WP_066173436.1">
    <property type="nucleotide sequence ID" value="NZ_LQZT01000001.1"/>
</dbReference>
<dbReference type="PANTHER" id="PTHR48081">
    <property type="entry name" value="AB HYDROLASE SUPERFAMILY PROTEIN C4A8.06C"/>
    <property type="match status" value="1"/>
</dbReference>